<feature type="non-terminal residue" evidence="1">
    <location>
        <position position="60"/>
    </location>
</feature>
<evidence type="ECO:0008006" key="3">
    <source>
        <dbReference type="Google" id="ProtNLM"/>
    </source>
</evidence>
<protein>
    <recommendedName>
        <fullName evidence="3">Biotin synthase</fullName>
    </recommendedName>
</protein>
<organism evidence="1 2">
    <name type="scientific">Marinobacter azerbaijanicus</name>
    <dbReference type="NCBI Taxonomy" id="3050455"/>
    <lineage>
        <taxon>Bacteria</taxon>
        <taxon>Pseudomonadati</taxon>
        <taxon>Pseudomonadota</taxon>
        <taxon>Gammaproteobacteria</taxon>
        <taxon>Pseudomonadales</taxon>
        <taxon>Marinobacteraceae</taxon>
        <taxon>Marinobacter</taxon>
    </lineage>
</organism>
<proteinExistence type="predicted"/>
<dbReference type="Proteomes" id="UP001227964">
    <property type="component" value="Unassembled WGS sequence"/>
</dbReference>
<comment type="caution">
    <text evidence="1">The sequence shown here is derived from an EMBL/GenBank/DDBJ whole genome shotgun (WGS) entry which is preliminary data.</text>
</comment>
<dbReference type="EMBL" id="JASSVS010000078">
    <property type="protein sequence ID" value="MDL0434135.1"/>
    <property type="molecule type" value="Genomic_DNA"/>
</dbReference>
<reference evidence="1 2" key="1">
    <citation type="submission" date="2023-06" db="EMBL/GenBank/DDBJ databases">
        <title>Marinobacter azerbaijanicus a moderately halophilic, isolated from Urmia Lake in Azerbaijan region of Iran.</title>
        <authorList>
            <person name="Sanchez-Porro C."/>
            <person name="Aghdam E.M."/>
            <person name="Saheb S.M."/>
            <person name="Tarhriz V."/>
            <person name="Kazemi E."/>
            <person name="Ammozegar M.A."/>
            <person name="Ventosa A."/>
            <person name="Hejazi M.S."/>
        </authorList>
    </citation>
    <scope>NUCLEOTIDE SEQUENCE [LARGE SCALE GENOMIC DNA]</scope>
    <source>
        <strain evidence="1 2">TBZ242</strain>
    </source>
</reference>
<sequence length="60" mass="6641">MTDASQAGPNAPAFHQAPIRHDWSLAEIEALFALPFNDLLFRAQQVHRAHFDANAVQVST</sequence>
<evidence type="ECO:0000313" key="1">
    <source>
        <dbReference type="EMBL" id="MDL0434135.1"/>
    </source>
</evidence>
<evidence type="ECO:0000313" key="2">
    <source>
        <dbReference type="Proteomes" id="UP001227964"/>
    </source>
</evidence>
<gene>
    <name evidence="1" type="ORF">QPM17_23695</name>
</gene>
<accession>A0ABT7IIX7</accession>
<name>A0ABT7IIX7_9GAMM</name>
<keyword evidence="2" id="KW-1185">Reference proteome</keyword>
<dbReference type="InterPro" id="IPR013785">
    <property type="entry name" value="Aldolase_TIM"/>
</dbReference>
<dbReference type="Gene3D" id="3.20.20.70">
    <property type="entry name" value="Aldolase class I"/>
    <property type="match status" value="1"/>
</dbReference>